<evidence type="ECO:0000256" key="1">
    <source>
        <dbReference type="SAM" id="MobiDB-lite"/>
    </source>
</evidence>
<accession>A0A2T0A9V2</accession>
<keyword evidence="2" id="KW-0418">Kinase</keyword>
<feature type="compositionally biased region" description="Basic and acidic residues" evidence="1">
    <location>
        <begin position="217"/>
        <end position="227"/>
    </location>
</feature>
<dbReference type="AlphaFoldDB" id="A0A2T0A9V2"/>
<dbReference type="Proteomes" id="UP000239560">
    <property type="component" value="Unassembled WGS sequence"/>
</dbReference>
<gene>
    <name evidence="2" type="ORF">AAT19DRAFT_13809</name>
</gene>
<dbReference type="EMBL" id="LCTV02000005">
    <property type="protein sequence ID" value="PRQ74787.1"/>
    <property type="molecule type" value="Genomic_DNA"/>
</dbReference>
<protein>
    <submittedName>
        <fullName evidence="2">Receptor-type protein tyrosine kinase</fullName>
    </submittedName>
</protein>
<sequence>MIIVAVNDWQENVCNFRRGRSDYITVFHDYAHKMPETLHVEPGLNTSEDRIKLTLPALAAKVVLDRDRAHDRQWAIALLGINISPDSVHELAVPCLLRAQRGNAPCAFAPMLNRRRIMDHGLNVGMTSESGRRDIQMYFWQHDVHNYQVSGVSKGDSHVSNPPRKVDFDLTVHLTSSNARPTVHLRITFDLDYGQPRHAGGATSPTATGNEVVARSLGERPPRVLRR</sequence>
<dbReference type="GO" id="GO:0016301">
    <property type="term" value="F:kinase activity"/>
    <property type="evidence" value="ECO:0007669"/>
    <property type="project" value="UniProtKB-KW"/>
</dbReference>
<keyword evidence="2" id="KW-0808">Transferase</keyword>
<reference evidence="2 3" key="1">
    <citation type="journal article" date="2018" name="Elife">
        <title>Functional genomics of lipid metabolism in the oleaginous yeast Rhodosporidium toruloides.</title>
        <authorList>
            <person name="Coradetti S.T."/>
            <person name="Pinel D."/>
            <person name="Geiselman G."/>
            <person name="Ito M."/>
            <person name="Mondo S."/>
            <person name="Reilly M.C."/>
            <person name="Cheng Y.F."/>
            <person name="Bauer S."/>
            <person name="Grigoriev I."/>
            <person name="Gladden J.M."/>
            <person name="Simmons B.A."/>
            <person name="Brem R."/>
            <person name="Arkin A.P."/>
            <person name="Skerker J.M."/>
        </authorList>
    </citation>
    <scope>NUCLEOTIDE SEQUENCE [LARGE SCALE GENOMIC DNA]</scope>
    <source>
        <strain evidence="2 3">NBRC 0880</strain>
    </source>
</reference>
<proteinExistence type="predicted"/>
<evidence type="ECO:0000313" key="3">
    <source>
        <dbReference type="Proteomes" id="UP000239560"/>
    </source>
</evidence>
<organism evidence="2 3">
    <name type="scientific">Rhodotorula toruloides</name>
    <name type="common">Yeast</name>
    <name type="synonym">Rhodosporidium toruloides</name>
    <dbReference type="NCBI Taxonomy" id="5286"/>
    <lineage>
        <taxon>Eukaryota</taxon>
        <taxon>Fungi</taxon>
        <taxon>Dikarya</taxon>
        <taxon>Basidiomycota</taxon>
        <taxon>Pucciniomycotina</taxon>
        <taxon>Microbotryomycetes</taxon>
        <taxon>Sporidiobolales</taxon>
        <taxon>Sporidiobolaceae</taxon>
        <taxon>Rhodotorula</taxon>
    </lineage>
</organism>
<feature type="region of interest" description="Disordered" evidence="1">
    <location>
        <begin position="196"/>
        <end position="227"/>
    </location>
</feature>
<name>A0A2T0A9V2_RHOTO</name>
<evidence type="ECO:0000313" key="2">
    <source>
        <dbReference type="EMBL" id="PRQ74787.1"/>
    </source>
</evidence>
<dbReference type="OrthoDB" id="2520748at2759"/>
<comment type="caution">
    <text evidence="2">The sequence shown here is derived from an EMBL/GenBank/DDBJ whole genome shotgun (WGS) entry which is preliminary data.</text>
</comment>
<keyword evidence="2" id="KW-0675">Receptor</keyword>